<sequence>MSPTTVIRLAETDWRAFATLRLRALRDTLGTEDLQYRTEAAFTAARWRRRLRSHAQFAAVVDERMVGLIGAQRETADTVYLYSLWLEPTARRRGLGRELVASAVGWARSERARSVTLRVESANAAAMGVYEGLGFVYEGGPTASRPDEVTMRLAVS</sequence>
<dbReference type="Pfam" id="PF00583">
    <property type="entry name" value="Acetyltransf_1"/>
    <property type="match status" value="1"/>
</dbReference>
<dbReference type="PROSITE" id="PS51186">
    <property type="entry name" value="GNAT"/>
    <property type="match status" value="1"/>
</dbReference>
<feature type="domain" description="N-acetyltransferase" evidence="1">
    <location>
        <begin position="5"/>
        <end position="156"/>
    </location>
</feature>
<evidence type="ECO:0000313" key="2">
    <source>
        <dbReference type="EMBL" id="BBY29684.1"/>
    </source>
</evidence>
<dbReference type="RefSeq" id="WP_163798633.1">
    <property type="nucleotide sequence ID" value="NZ_AP022588.1"/>
</dbReference>
<dbReference type="KEGG" id="msei:MSEDJ_37800"/>
<name>A0A7I7QTP4_9MYCO</name>
<dbReference type="SUPFAM" id="SSF55729">
    <property type="entry name" value="Acyl-CoA N-acyltransferases (Nat)"/>
    <property type="match status" value="1"/>
</dbReference>
<accession>A0A7I7QTP4</accession>
<dbReference type="InterPro" id="IPR016181">
    <property type="entry name" value="Acyl_CoA_acyltransferase"/>
</dbReference>
<reference evidence="2 3" key="1">
    <citation type="journal article" date="2019" name="Emerg. Microbes Infect.">
        <title>Comprehensive subspecies identification of 175 nontuberculous mycobacteria species based on 7547 genomic profiles.</title>
        <authorList>
            <person name="Matsumoto Y."/>
            <person name="Kinjo T."/>
            <person name="Motooka D."/>
            <person name="Nabeya D."/>
            <person name="Jung N."/>
            <person name="Uechi K."/>
            <person name="Horii T."/>
            <person name="Iida T."/>
            <person name="Fujita J."/>
            <person name="Nakamura S."/>
        </authorList>
    </citation>
    <scope>NUCLEOTIDE SEQUENCE [LARGE SCALE GENOMIC DNA]</scope>
    <source>
        <strain evidence="2 3">JCM 17899</strain>
    </source>
</reference>
<dbReference type="InterPro" id="IPR000182">
    <property type="entry name" value="GNAT_dom"/>
</dbReference>
<dbReference type="GO" id="GO:0016747">
    <property type="term" value="F:acyltransferase activity, transferring groups other than amino-acyl groups"/>
    <property type="evidence" value="ECO:0007669"/>
    <property type="project" value="InterPro"/>
</dbReference>
<evidence type="ECO:0000259" key="1">
    <source>
        <dbReference type="PROSITE" id="PS51186"/>
    </source>
</evidence>
<gene>
    <name evidence="2" type="ORF">MSEDJ_37800</name>
</gene>
<protein>
    <submittedName>
        <fullName evidence="2">N-acetyltransferase</fullName>
    </submittedName>
</protein>
<dbReference type="EMBL" id="AP022588">
    <property type="protein sequence ID" value="BBY29684.1"/>
    <property type="molecule type" value="Genomic_DNA"/>
</dbReference>
<dbReference type="PANTHER" id="PTHR43072">
    <property type="entry name" value="N-ACETYLTRANSFERASE"/>
    <property type="match status" value="1"/>
</dbReference>
<keyword evidence="3" id="KW-1185">Reference proteome</keyword>
<keyword evidence="2" id="KW-0808">Transferase</keyword>
<proteinExistence type="predicted"/>
<dbReference type="AlphaFoldDB" id="A0A7I7QTP4"/>
<dbReference type="Proteomes" id="UP000467193">
    <property type="component" value="Chromosome"/>
</dbReference>
<evidence type="ECO:0000313" key="3">
    <source>
        <dbReference type="Proteomes" id="UP000467193"/>
    </source>
</evidence>
<organism evidence="2 3">
    <name type="scientific">Mycolicibacterium sediminis</name>
    <dbReference type="NCBI Taxonomy" id="1286180"/>
    <lineage>
        <taxon>Bacteria</taxon>
        <taxon>Bacillati</taxon>
        <taxon>Actinomycetota</taxon>
        <taxon>Actinomycetes</taxon>
        <taxon>Mycobacteriales</taxon>
        <taxon>Mycobacteriaceae</taxon>
        <taxon>Mycolicibacterium</taxon>
    </lineage>
</organism>
<dbReference type="Gene3D" id="3.40.630.30">
    <property type="match status" value="1"/>
</dbReference>
<dbReference type="CDD" id="cd04301">
    <property type="entry name" value="NAT_SF"/>
    <property type="match status" value="1"/>
</dbReference>